<dbReference type="AlphaFoldDB" id="A0A9P9D751"/>
<proteinExistence type="predicted"/>
<feature type="domain" description="DUF6604" evidence="1">
    <location>
        <begin position="29"/>
        <end position="70"/>
    </location>
</feature>
<reference evidence="2" key="1">
    <citation type="journal article" date="2021" name="Nat. Commun.">
        <title>Genetic determinants of endophytism in the Arabidopsis root mycobiome.</title>
        <authorList>
            <person name="Mesny F."/>
            <person name="Miyauchi S."/>
            <person name="Thiergart T."/>
            <person name="Pickel B."/>
            <person name="Atanasova L."/>
            <person name="Karlsson M."/>
            <person name="Huettel B."/>
            <person name="Barry K.W."/>
            <person name="Haridas S."/>
            <person name="Chen C."/>
            <person name="Bauer D."/>
            <person name="Andreopoulos W."/>
            <person name="Pangilinan J."/>
            <person name="LaButti K."/>
            <person name="Riley R."/>
            <person name="Lipzen A."/>
            <person name="Clum A."/>
            <person name="Drula E."/>
            <person name="Henrissat B."/>
            <person name="Kohler A."/>
            <person name="Grigoriev I.V."/>
            <person name="Martin F.M."/>
            <person name="Hacquard S."/>
        </authorList>
    </citation>
    <scope>NUCLEOTIDE SEQUENCE</scope>
    <source>
        <strain evidence="2">MPI-CAGE-AT-0021</strain>
    </source>
</reference>
<evidence type="ECO:0000313" key="2">
    <source>
        <dbReference type="EMBL" id="KAH7113980.1"/>
    </source>
</evidence>
<keyword evidence="3" id="KW-1185">Reference proteome</keyword>
<gene>
    <name evidence="2" type="ORF">B0J13DRAFT_533754</name>
</gene>
<organism evidence="2 3">
    <name type="scientific">Dactylonectria estremocensis</name>
    <dbReference type="NCBI Taxonomy" id="1079267"/>
    <lineage>
        <taxon>Eukaryota</taxon>
        <taxon>Fungi</taxon>
        <taxon>Dikarya</taxon>
        <taxon>Ascomycota</taxon>
        <taxon>Pezizomycotina</taxon>
        <taxon>Sordariomycetes</taxon>
        <taxon>Hypocreomycetidae</taxon>
        <taxon>Hypocreales</taxon>
        <taxon>Nectriaceae</taxon>
        <taxon>Dactylonectria</taxon>
    </lineage>
</organism>
<dbReference type="Pfam" id="PF20253">
    <property type="entry name" value="DUF6604"/>
    <property type="match status" value="1"/>
</dbReference>
<comment type="caution">
    <text evidence="2">The sequence shown here is derived from an EMBL/GenBank/DDBJ whole genome shotgun (WGS) entry which is preliminary data.</text>
</comment>
<dbReference type="Proteomes" id="UP000717696">
    <property type="component" value="Unassembled WGS sequence"/>
</dbReference>
<evidence type="ECO:0000259" key="1">
    <source>
        <dbReference type="Pfam" id="PF20253"/>
    </source>
</evidence>
<accession>A0A9P9D751</accession>
<evidence type="ECO:0000313" key="3">
    <source>
        <dbReference type="Proteomes" id="UP000717696"/>
    </source>
</evidence>
<name>A0A9P9D751_9HYPO</name>
<protein>
    <recommendedName>
        <fullName evidence="1">DUF6604 domain-containing protein</fullName>
    </recommendedName>
</protein>
<dbReference type="InterPro" id="IPR046539">
    <property type="entry name" value="DUF6604"/>
</dbReference>
<dbReference type="EMBL" id="JAGMUU010000044">
    <property type="protein sequence ID" value="KAH7113980.1"/>
    <property type="molecule type" value="Genomic_DNA"/>
</dbReference>
<sequence length="151" mass="16836">MLPLCYCGYSGLLRDDGECLIWEWVSLLSLREETRDLWQDYYRDKLDVAATAVGANMAPELARSMEDEMTSLLKKHGAVIALLPEIFDGVCQSLGIDPLDKELSSDDMYSACSDIGASFLWNIASLLDAFVSRRRVAHRRLATPVAMDGID</sequence>